<keyword evidence="4" id="KW-0808">Transferase</keyword>
<dbReference type="SMART" id="SM00052">
    <property type="entry name" value="EAL"/>
    <property type="match status" value="1"/>
</dbReference>
<evidence type="ECO:0000256" key="11">
    <source>
        <dbReference type="ARBA" id="ARBA00023136"/>
    </source>
</evidence>
<dbReference type="AlphaFoldDB" id="A0A401UJH7"/>
<dbReference type="InterPro" id="IPR029151">
    <property type="entry name" value="Sensor-like_sf"/>
</dbReference>
<accession>A0A401UJH7</accession>
<feature type="transmembrane region" description="Helical" evidence="13">
    <location>
        <begin position="12"/>
        <end position="33"/>
    </location>
</feature>
<evidence type="ECO:0000256" key="8">
    <source>
        <dbReference type="ARBA" id="ARBA00022840"/>
    </source>
</evidence>
<dbReference type="Pfam" id="PF00563">
    <property type="entry name" value="EAL"/>
    <property type="match status" value="1"/>
</dbReference>
<evidence type="ECO:0000256" key="13">
    <source>
        <dbReference type="SAM" id="Phobius"/>
    </source>
</evidence>
<dbReference type="PANTHER" id="PTHR44757:SF2">
    <property type="entry name" value="BIOFILM ARCHITECTURE MAINTENANCE PROTEIN MBAA"/>
    <property type="match status" value="1"/>
</dbReference>
<keyword evidence="7" id="KW-0418">Kinase</keyword>
<keyword evidence="10" id="KW-0902">Two-component regulatory system</keyword>
<dbReference type="GO" id="GO:0005886">
    <property type="term" value="C:plasma membrane"/>
    <property type="evidence" value="ECO:0007669"/>
    <property type="project" value="UniProtKB-SubCell"/>
</dbReference>
<dbReference type="GO" id="GO:0005524">
    <property type="term" value="F:ATP binding"/>
    <property type="evidence" value="ECO:0007669"/>
    <property type="project" value="UniProtKB-KW"/>
</dbReference>
<feature type="coiled-coil region" evidence="12">
    <location>
        <begin position="319"/>
        <end position="391"/>
    </location>
</feature>
<dbReference type="Gene3D" id="3.20.20.450">
    <property type="entry name" value="EAL domain"/>
    <property type="match status" value="1"/>
</dbReference>
<dbReference type="InterPro" id="IPR033479">
    <property type="entry name" value="dCache_1"/>
</dbReference>
<evidence type="ECO:0000256" key="1">
    <source>
        <dbReference type="ARBA" id="ARBA00004651"/>
    </source>
</evidence>
<evidence type="ECO:0000256" key="9">
    <source>
        <dbReference type="ARBA" id="ARBA00022989"/>
    </source>
</evidence>
<keyword evidence="6" id="KW-0547">Nucleotide-binding</keyword>
<dbReference type="PROSITE" id="PS50883">
    <property type="entry name" value="EAL"/>
    <property type="match status" value="1"/>
</dbReference>
<evidence type="ECO:0000256" key="5">
    <source>
        <dbReference type="ARBA" id="ARBA00022692"/>
    </source>
</evidence>
<dbReference type="SUPFAM" id="SSF141868">
    <property type="entry name" value="EAL domain-like"/>
    <property type="match status" value="1"/>
</dbReference>
<proteinExistence type="predicted"/>
<evidence type="ECO:0008006" key="19">
    <source>
        <dbReference type="Google" id="ProtNLM"/>
    </source>
</evidence>
<evidence type="ECO:0000259" key="16">
    <source>
        <dbReference type="PROSITE" id="PS50887"/>
    </source>
</evidence>
<dbReference type="Gene3D" id="3.30.450.20">
    <property type="entry name" value="PAS domain"/>
    <property type="match status" value="2"/>
</dbReference>
<evidence type="ECO:0000256" key="6">
    <source>
        <dbReference type="ARBA" id="ARBA00022741"/>
    </source>
</evidence>
<dbReference type="InterPro" id="IPR043128">
    <property type="entry name" value="Rev_trsase/Diguanyl_cyclase"/>
</dbReference>
<dbReference type="CDD" id="cd12913">
    <property type="entry name" value="PDC1_MCP_like"/>
    <property type="match status" value="1"/>
</dbReference>
<evidence type="ECO:0000256" key="4">
    <source>
        <dbReference type="ARBA" id="ARBA00022679"/>
    </source>
</evidence>
<dbReference type="SUPFAM" id="SSF55073">
    <property type="entry name" value="Nucleotide cyclase"/>
    <property type="match status" value="1"/>
</dbReference>
<dbReference type="PANTHER" id="PTHR44757">
    <property type="entry name" value="DIGUANYLATE CYCLASE DGCP"/>
    <property type="match status" value="1"/>
</dbReference>
<evidence type="ECO:0000256" key="3">
    <source>
        <dbReference type="ARBA" id="ARBA00022553"/>
    </source>
</evidence>
<dbReference type="PROSITE" id="PS50113">
    <property type="entry name" value="PAC"/>
    <property type="match status" value="1"/>
</dbReference>
<dbReference type="PROSITE" id="PS50887">
    <property type="entry name" value="GGDEF"/>
    <property type="match status" value="1"/>
</dbReference>
<keyword evidence="11 13" id="KW-0472">Membrane</keyword>
<dbReference type="Pfam" id="PF02743">
    <property type="entry name" value="dCache_1"/>
    <property type="match status" value="1"/>
</dbReference>
<dbReference type="NCBIfam" id="TIGR00229">
    <property type="entry name" value="sensory_box"/>
    <property type="match status" value="1"/>
</dbReference>
<dbReference type="NCBIfam" id="TIGR00254">
    <property type="entry name" value="GGDEF"/>
    <property type="match status" value="1"/>
</dbReference>
<dbReference type="Pfam" id="PF00990">
    <property type="entry name" value="GGDEF"/>
    <property type="match status" value="1"/>
</dbReference>
<dbReference type="InterPro" id="IPR035919">
    <property type="entry name" value="EAL_sf"/>
</dbReference>
<dbReference type="InterPro" id="IPR052155">
    <property type="entry name" value="Biofilm_reg_signaling"/>
</dbReference>
<feature type="domain" description="EAL" evidence="15">
    <location>
        <begin position="679"/>
        <end position="929"/>
    </location>
</feature>
<dbReference type="CDD" id="cd00130">
    <property type="entry name" value="PAS"/>
    <property type="match status" value="1"/>
</dbReference>
<keyword evidence="18" id="KW-1185">Reference proteome</keyword>
<organism evidence="17 18">
    <name type="scientific">Clostridium tagluense</name>
    <dbReference type="NCBI Taxonomy" id="360422"/>
    <lineage>
        <taxon>Bacteria</taxon>
        <taxon>Bacillati</taxon>
        <taxon>Bacillota</taxon>
        <taxon>Clostridia</taxon>
        <taxon>Eubacteriales</taxon>
        <taxon>Clostridiaceae</taxon>
        <taxon>Clostridium</taxon>
    </lineage>
</organism>
<sequence length="939" mass="108134">MKFTNKKNIIKYLNIAIIIFIFIFLFLGIFFNIKMRKNLESNVTKSLKKDSQIIAKEITGYFIRYGEIANQMLTNEDLTYYIKENKPKSTKMQNPNYKKVVNTLKRIKSTDKDIFWSWLAIYSGNDLVNNEYSSEMPNNYTVKNRPWYTQVVENNGKTTYTTPYKDTLTGEWVISAVAPVLDKNNIIGFAGIDVNIKQIKTYLDSYPIGNSGNIVLISNNGTIIYEKGQELSPTTNLTKEKGIIGEIGNKMLIEKTGVQELTYKNEEKYFAYSSIEINGWSVGTIISKEDTKSQVNLFNMMSIIIFGASTVILIILASIIKLNNNYNELDELYGNLSEKEKELESSNHEISATYQQLLTSEEELRAQYDEIQSYTEIIQDLKQKYEIAIESTNSAIWEIDLEDEMMFFSNEIECILGISFNSKEKIDKVLDRIFSIEDKENFMREFTQYKRGEIEEIYTQAQVLDKEGNFKWLLFHGRGINTSSKKSKLINGILLDITKLKEQEKHIKYLAYNDILTGLPNRRSFMERIAVELTKHKFGAVMMLDIDNFKGINDTLGHTAGDILLKKVTKELIKLKDENLFISRFGGDEFIILVSGENDILKIEKYAKKIVNIFKHNFVIDNDKVYVSCSIGITLYPTHSNTVNQLIMNADMAMYKVKESGKNNYTFFNEEMTNKLKEKTRIQNILRDSLKKDGFKLVYQPQVDTYTGKIVGFEALLRLKKHSLSPAIFIPLAEEMGIIPEIGRWVTKQAIQQIAIWKKKGFDVKPVAINFSAIQLNDKNYLLFLQNVLKENMVEPSYIDIEITESIFLEKKEETIEFLNQLRALGIKISLDDFGTGYSSLSYLTFLPVDKIKLDKSLSDKFLQKDNIAVMDSIVSLAHSLNLEVVAEGVEYIEQYKPLKAAGCNYIQGFLFSKPLEVDEAEKMYYHNFLEKYAESEEL</sequence>
<evidence type="ECO:0000313" key="17">
    <source>
        <dbReference type="EMBL" id="GCD09688.1"/>
    </source>
</evidence>
<keyword evidence="12" id="KW-0175">Coiled coil</keyword>
<dbReference type="InterPro" id="IPR000014">
    <property type="entry name" value="PAS"/>
</dbReference>
<evidence type="ECO:0000256" key="12">
    <source>
        <dbReference type="SAM" id="Coils"/>
    </source>
</evidence>
<dbReference type="InterPro" id="IPR029787">
    <property type="entry name" value="Nucleotide_cyclase"/>
</dbReference>
<dbReference type="InterPro" id="IPR035965">
    <property type="entry name" value="PAS-like_dom_sf"/>
</dbReference>
<dbReference type="GO" id="GO:0000160">
    <property type="term" value="P:phosphorelay signal transduction system"/>
    <property type="evidence" value="ECO:0007669"/>
    <property type="project" value="UniProtKB-KW"/>
</dbReference>
<keyword evidence="8" id="KW-0067">ATP-binding</keyword>
<dbReference type="RefSeq" id="WP_124999323.1">
    <property type="nucleotide sequence ID" value="NZ_BHYK01000005.1"/>
</dbReference>
<reference evidence="17 18" key="1">
    <citation type="submission" date="2018-11" db="EMBL/GenBank/DDBJ databases">
        <title>Genome sequencing and assembly of Clostridium tagluense strain A121.</title>
        <authorList>
            <person name="Murakami T."/>
            <person name="Segawa T."/>
            <person name="Shcherbakova V.A."/>
            <person name="Mori H."/>
            <person name="Yoshimura Y."/>
        </authorList>
    </citation>
    <scope>NUCLEOTIDE SEQUENCE [LARGE SCALE GENOMIC DNA]</scope>
    <source>
        <strain evidence="17 18">A121</strain>
    </source>
</reference>
<keyword evidence="5 13" id="KW-0812">Transmembrane</keyword>
<dbReference type="CDD" id="cd12912">
    <property type="entry name" value="PDC2_MCP_like"/>
    <property type="match status" value="1"/>
</dbReference>
<dbReference type="GO" id="GO:0016301">
    <property type="term" value="F:kinase activity"/>
    <property type="evidence" value="ECO:0007669"/>
    <property type="project" value="UniProtKB-KW"/>
</dbReference>
<evidence type="ECO:0000256" key="10">
    <source>
        <dbReference type="ARBA" id="ARBA00023012"/>
    </source>
</evidence>
<dbReference type="Gene3D" id="3.30.70.270">
    <property type="match status" value="1"/>
</dbReference>
<keyword evidence="9 13" id="KW-1133">Transmembrane helix</keyword>
<evidence type="ECO:0000256" key="2">
    <source>
        <dbReference type="ARBA" id="ARBA00022475"/>
    </source>
</evidence>
<keyword evidence="3" id="KW-0597">Phosphoprotein</keyword>
<comment type="caution">
    <text evidence="17">The sequence shown here is derived from an EMBL/GenBank/DDBJ whole genome shotgun (WGS) entry which is preliminary data.</text>
</comment>
<name>A0A401UJH7_9CLOT</name>
<dbReference type="InterPro" id="IPR000160">
    <property type="entry name" value="GGDEF_dom"/>
</dbReference>
<protein>
    <recommendedName>
        <fullName evidence="19">GGDEF domain-containing protein</fullName>
    </recommendedName>
</protein>
<evidence type="ECO:0000259" key="15">
    <source>
        <dbReference type="PROSITE" id="PS50883"/>
    </source>
</evidence>
<keyword evidence="2" id="KW-1003">Cell membrane</keyword>
<evidence type="ECO:0000313" key="18">
    <source>
        <dbReference type="Proteomes" id="UP000287872"/>
    </source>
</evidence>
<dbReference type="InterPro" id="IPR000700">
    <property type="entry name" value="PAS-assoc_C"/>
</dbReference>
<dbReference type="EMBL" id="BHYK01000005">
    <property type="protein sequence ID" value="GCD09688.1"/>
    <property type="molecule type" value="Genomic_DNA"/>
</dbReference>
<evidence type="ECO:0000259" key="14">
    <source>
        <dbReference type="PROSITE" id="PS50113"/>
    </source>
</evidence>
<dbReference type="OrthoDB" id="9762141at2"/>
<dbReference type="Proteomes" id="UP000287872">
    <property type="component" value="Unassembled WGS sequence"/>
</dbReference>
<dbReference type="SMART" id="SM00267">
    <property type="entry name" value="GGDEF"/>
    <property type="match status" value="1"/>
</dbReference>
<feature type="domain" description="PAC" evidence="14">
    <location>
        <begin position="457"/>
        <end position="509"/>
    </location>
</feature>
<dbReference type="SUPFAM" id="SSF103190">
    <property type="entry name" value="Sensory domain-like"/>
    <property type="match status" value="1"/>
</dbReference>
<gene>
    <name evidence="17" type="ORF">Ctaglu_13110</name>
</gene>
<comment type="subcellular location">
    <subcellularLocation>
        <location evidence="1">Cell membrane</location>
        <topology evidence="1">Multi-pass membrane protein</topology>
    </subcellularLocation>
</comment>
<feature type="transmembrane region" description="Helical" evidence="13">
    <location>
        <begin position="297"/>
        <end position="320"/>
    </location>
</feature>
<dbReference type="CDD" id="cd01949">
    <property type="entry name" value="GGDEF"/>
    <property type="match status" value="1"/>
</dbReference>
<dbReference type="CDD" id="cd01948">
    <property type="entry name" value="EAL"/>
    <property type="match status" value="1"/>
</dbReference>
<dbReference type="InterPro" id="IPR001633">
    <property type="entry name" value="EAL_dom"/>
</dbReference>
<evidence type="ECO:0000256" key="7">
    <source>
        <dbReference type="ARBA" id="ARBA00022777"/>
    </source>
</evidence>
<dbReference type="SUPFAM" id="SSF55785">
    <property type="entry name" value="PYP-like sensor domain (PAS domain)"/>
    <property type="match status" value="1"/>
</dbReference>
<feature type="domain" description="GGDEF" evidence="16">
    <location>
        <begin position="537"/>
        <end position="670"/>
    </location>
</feature>